<dbReference type="Proteomes" id="UP000006565">
    <property type="component" value="Chromosome"/>
</dbReference>
<dbReference type="InterPro" id="IPR058240">
    <property type="entry name" value="rSAM_sf"/>
</dbReference>
<dbReference type="SFLD" id="SFLDS00029">
    <property type="entry name" value="Radical_SAM"/>
    <property type="match status" value="1"/>
</dbReference>
<dbReference type="STRING" id="679926.Mpet_1669"/>
<dbReference type="Gene3D" id="3.20.20.70">
    <property type="entry name" value="Aldolase class I"/>
    <property type="match status" value="1"/>
</dbReference>
<dbReference type="PROSITE" id="PS51918">
    <property type="entry name" value="RADICAL_SAM"/>
    <property type="match status" value="1"/>
</dbReference>
<dbReference type="InterPro" id="IPR034457">
    <property type="entry name" value="Organic_radical-activating"/>
</dbReference>
<dbReference type="GO" id="GO:0003824">
    <property type="term" value="F:catalytic activity"/>
    <property type="evidence" value="ECO:0007669"/>
    <property type="project" value="InterPro"/>
</dbReference>
<dbReference type="Pfam" id="PF04055">
    <property type="entry name" value="Radical_SAM"/>
    <property type="match status" value="1"/>
</dbReference>
<name>E1RHB8_METP4</name>
<evidence type="ECO:0000256" key="2">
    <source>
        <dbReference type="ARBA" id="ARBA00022485"/>
    </source>
</evidence>
<dbReference type="InterPro" id="IPR007197">
    <property type="entry name" value="rSAM"/>
</dbReference>
<dbReference type="CDD" id="cd01335">
    <property type="entry name" value="Radical_SAM"/>
    <property type="match status" value="1"/>
</dbReference>
<evidence type="ECO:0000256" key="4">
    <source>
        <dbReference type="ARBA" id="ARBA00022723"/>
    </source>
</evidence>
<evidence type="ECO:0000259" key="7">
    <source>
        <dbReference type="PROSITE" id="PS51918"/>
    </source>
</evidence>
<dbReference type="GeneID" id="9744141"/>
<protein>
    <submittedName>
        <fullName evidence="8">Anaerobic ribonucleoside-triphosphate reductase activating protein</fullName>
    </submittedName>
</protein>
<evidence type="ECO:0000256" key="5">
    <source>
        <dbReference type="ARBA" id="ARBA00023004"/>
    </source>
</evidence>
<dbReference type="NCBIfam" id="TIGR02495">
    <property type="entry name" value="NrdG2"/>
    <property type="match status" value="1"/>
</dbReference>
<dbReference type="InterPro" id="IPR013785">
    <property type="entry name" value="Aldolase_TIM"/>
</dbReference>
<dbReference type="RefSeq" id="WP_013329599.1">
    <property type="nucleotide sequence ID" value="NC_014507.1"/>
</dbReference>
<keyword evidence="9" id="KW-1185">Reference proteome</keyword>
<dbReference type="SFLD" id="SFLDG01094">
    <property type="entry name" value="Uncharacterised_Radical_SAM_Su"/>
    <property type="match status" value="1"/>
</dbReference>
<dbReference type="GO" id="GO:0046872">
    <property type="term" value="F:metal ion binding"/>
    <property type="evidence" value="ECO:0007669"/>
    <property type="project" value="UniProtKB-KW"/>
</dbReference>
<reference evidence="8 9" key="1">
    <citation type="journal article" date="2010" name="Stand. Genomic Sci.">
        <title>Complete genome sequence of Methanoplanus petrolearius type strain (SEBR 4847).</title>
        <authorList>
            <person name="Brambilla E."/>
            <person name="Djao O.D."/>
            <person name="Daligault H."/>
            <person name="Lapidus A."/>
            <person name="Lucas S."/>
            <person name="Hammon N."/>
            <person name="Nolan M."/>
            <person name="Tice H."/>
            <person name="Cheng J.F."/>
            <person name="Han C."/>
            <person name="Tapia R."/>
            <person name="Goodwin L."/>
            <person name="Pitluck S."/>
            <person name="Liolios K."/>
            <person name="Ivanova N."/>
            <person name="Mavromatis K."/>
            <person name="Mikhailova N."/>
            <person name="Pati A."/>
            <person name="Chen A."/>
            <person name="Palaniappan K."/>
            <person name="Land M."/>
            <person name="Hauser L."/>
            <person name="Chang Y.J."/>
            <person name="Jeffries C.D."/>
            <person name="Rohde M."/>
            <person name="Spring S."/>
            <person name="Sikorski J."/>
            <person name="Goker M."/>
            <person name="Woyke T."/>
            <person name="Bristow J."/>
            <person name="Eisen J.A."/>
            <person name="Markowitz V."/>
            <person name="Hugenholtz P."/>
            <person name="Kyrpides N.C."/>
            <person name="Klenk H.P."/>
        </authorList>
    </citation>
    <scope>NUCLEOTIDE SEQUENCE [LARGE SCALE GENOMIC DNA]</scope>
    <source>
        <strain evidence="9">DSM 11571 / OCM 486 / SEBR 4847</strain>
    </source>
</reference>
<keyword evidence="6" id="KW-0411">Iron-sulfur</keyword>
<evidence type="ECO:0000256" key="1">
    <source>
        <dbReference type="ARBA" id="ARBA00001966"/>
    </source>
</evidence>
<dbReference type="AlphaFoldDB" id="E1RHB8"/>
<organism evidence="8 9">
    <name type="scientific">Methanolacinia petrolearia (strain DSM 11571 / OCM 486 / SEBR 4847)</name>
    <name type="common">Methanoplanus petrolearius</name>
    <dbReference type="NCBI Taxonomy" id="679926"/>
    <lineage>
        <taxon>Archaea</taxon>
        <taxon>Methanobacteriati</taxon>
        <taxon>Methanobacteriota</taxon>
        <taxon>Stenosarchaea group</taxon>
        <taxon>Methanomicrobia</taxon>
        <taxon>Methanomicrobiales</taxon>
        <taxon>Methanomicrobiaceae</taxon>
        <taxon>Methanolacinia</taxon>
    </lineage>
</organism>
<evidence type="ECO:0000313" key="8">
    <source>
        <dbReference type="EMBL" id="ADN36422.1"/>
    </source>
</evidence>
<dbReference type="KEGG" id="mpi:Mpet_1669"/>
<keyword evidence="4" id="KW-0479">Metal-binding</keyword>
<gene>
    <name evidence="8" type="ordered locus">Mpet_1669</name>
</gene>
<sequence length="252" mass="28777">MKINFGGFVPLSTVDWRGRAVCTVFFRGCPVRCYYCHNREIQTGEELREIDEIEDMIRQSRLAISGVIFSGGEATMQKEGLMELARRCRKMNLAVGVQTNGVFPDTLKEMIDEGLLDLVHLDIKTRWEHYPRMLKVGDETVSNIKRSLEICKKAYADGTLPEFQVVVTLFPGREEDVDVIAREANGAELVLQQGVWGSIPPLKFEDLKKIADKIKREVRIRTREDGEVIYDRNRITIAGSMVLTDINQARRK</sequence>
<evidence type="ECO:0000256" key="3">
    <source>
        <dbReference type="ARBA" id="ARBA00022691"/>
    </source>
</evidence>
<accession>E1RHB8</accession>
<dbReference type="PANTHER" id="PTHR30352">
    <property type="entry name" value="PYRUVATE FORMATE-LYASE-ACTIVATING ENZYME"/>
    <property type="match status" value="1"/>
</dbReference>
<dbReference type="InterPro" id="IPR012840">
    <property type="entry name" value="NrdG2"/>
</dbReference>
<keyword evidence="5" id="KW-0408">Iron</keyword>
<evidence type="ECO:0000313" key="9">
    <source>
        <dbReference type="Proteomes" id="UP000006565"/>
    </source>
</evidence>
<dbReference type="SUPFAM" id="SSF102114">
    <property type="entry name" value="Radical SAM enzymes"/>
    <property type="match status" value="1"/>
</dbReference>
<dbReference type="HOGENOM" id="CLU_078147_0_0_2"/>
<keyword evidence="2" id="KW-0004">4Fe-4S</keyword>
<proteinExistence type="predicted"/>
<comment type="cofactor">
    <cofactor evidence="1">
        <name>[4Fe-4S] cluster</name>
        <dbReference type="ChEBI" id="CHEBI:49883"/>
    </cofactor>
</comment>
<dbReference type="GO" id="GO:0051539">
    <property type="term" value="F:4 iron, 4 sulfur cluster binding"/>
    <property type="evidence" value="ECO:0007669"/>
    <property type="project" value="UniProtKB-KW"/>
</dbReference>
<feature type="domain" description="Radical SAM core" evidence="7">
    <location>
        <begin position="15"/>
        <end position="238"/>
    </location>
</feature>
<evidence type="ECO:0000256" key="6">
    <source>
        <dbReference type="ARBA" id="ARBA00023014"/>
    </source>
</evidence>
<keyword evidence="3" id="KW-0949">S-adenosyl-L-methionine</keyword>
<dbReference type="eggNOG" id="arCOG00952">
    <property type="taxonomic scope" value="Archaea"/>
</dbReference>
<dbReference type="EMBL" id="CP002117">
    <property type="protein sequence ID" value="ADN36422.1"/>
    <property type="molecule type" value="Genomic_DNA"/>
</dbReference>